<feature type="transmembrane region" description="Helical" evidence="1">
    <location>
        <begin position="14"/>
        <end position="42"/>
    </location>
</feature>
<sequence length="346" mass="38194">MSLSDDSQQACSDFIALVLPLTFSALLYGAYLVLFMFCMYIIIHRRGCVKKLQIIAIVALFILATLGFIFSCIFTNLGIKGEIKLAGISSIIVFGLFILANIIADIILVHRCFKIWGFKKKVIALPVFITIISNGQYLCCLYGVTAENSRLEGLALAQLILMAPFMGDFIHFAEPLRSLDLPNITSVSTLLYLLVVTIFLTNLLIPLMIGNCQSFFAITKFDDSPSAGRIWWIGGQVSEFLPSRFNLGRHSIVVCLESGIMYPLALVPTMVLPFTQSNVFFLPILVQVLGIAPTFIIVRVALGISIESVQGTIRMNERNGHGDQVLSLCEGSCNIDEYILDQQSTV</sequence>
<dbReference type="Proteomes" id="UP000297245">
    <property type="component" value="Unassembled WGS sequence"/>
</dbReference>
<proteinExistence type="predicted"/>
<evidence type="ECO:0000256" key="1">
    <source>
        <dbReference type="SAM" id="Phobius"/>
    </source>
</evidence>
<dbReference type="OrthoDB" id="3226582at2759"/>
<protein>
    <submittedName>
        <fullName evidence="2">Uncharacterized protein</fullName>
    </submittedName>
</protein>
<feature type="transmembrane region" description="Helical" evidence="1">
    <location>
        <begin position="54"/>
        <end position="79"/>
    </location>
</feature>
<dbReference type="EMBL" id="ML179180">
    <property type="protein sequence ID" value="THU96314.1"/>
    <property type="molecule type" value="Genomic_DNA"/>
</dbReference>
<evidence type="ECO:0000313" key="2">
    <source>
        <dbReference type="EMBL" id="THU96314.1"/>
    </source>
</evidence>
<keyword evidence="1" id="KW-1133">Transmembrane helix</keyword>
<accession>A0A4S8M2I1</accession>
<organism evidence="2 3">
    <name type="scientific">Dendrothele bispora (strain CBS 962.96)</name>
    <dbReference type="NCBI Taxonomy" id="1314807"/>
    <lineage>
        <taxon>Eukaryota</taxon>
        <taxon>Fungi</taxon>
        <taxon>Dikarya</taxon>
        <taxon>Basidiomycota</taxon>
        <taxon>Agaricomycotina</taxon>
        <taxon>Agaricomycetes</taxon>
        <taxon>Agaricomycetidae</taxon>
        <taxon>Agaricales</taxon>
        <taxon>Agaricales incertae sedis</taxon>
        <taxon>Dendrothele</taxon>
    </lineage>
</organism>
<keyword evidence="3" id="KW-1185">Reference proteome</keyword>
<feature type="transmembrane region" description="Helical" evidence="1">
    <location>
        <begin position="252"/>
        <end position="274"/>
    </location>
</feature>
<feature type="transmembrane region" description="Helical" evidence="1">
    <location>
        <begin position="190"/>
        <end position="210"/>
    </location>
</feature>
<dbReference type="AlphaFoldDB" id="A0A4S8M2I1"/>
<name>A0A4S8M2I1_DENBC</name>
<keyword evidence="1" id="KW-0472">Membrane</keyword>
<keyword evidence="1" id="KW-0812">Transmembrane</keyword>
<reference evidence="2 3" key="1">
    <citation type="journal article" date="2019" name="Nat. Ecol. Evol.">
        <title>Megaphylogeny resolves global patterns of mushroom evolution.</title>
        <authorList>
            <person name="Varga T."/>
            <person name="Krizsan K."/>
            <person name="Foldi C."/>
            <person name="Dima B."/>
            <person name="Sanchez-Garcia M."/>
            <person name="Sanchez-Ramirez S."/>
            <person name="Szollosi G.J."/>
            <person name="Szarkandi J.G."/>
            <person name="Papp V."/>
            <person name="Albert L."/>
            <person name="Andreopoulos W."/>
            <person name="Angelini C."/>
            <person name="Antonin V."/>
            <person name="Barry K.W."/>
            <person name="Bougher N.L."/>
            <person name="Buchanan P."/>
            <person name="Buyck B."/>
            <person name="Bense V."/>
            <person name="Catcheside P."/>
            <person name="Chovatia M."/>
            <person name="Cooper J."/>
            <person name="Damon W."/>
            <person name="Desjardin D."/>
            <person name="Finy P."/>
            <person name="Geml J."/>
            <person name="Haridas S."/>
            <person name="Hughes K."/>
            <person name="Justo A."/>
            <person name="Karasinski D."/>
            <person name="Kautmanova I."/>
            <person name="Kiss B."/>
            <person name="Kocsube S."/>
            <person name="Kotiranta H."/>
            <person name="LaButti K.M."/>
            <person name="Lechner B.E."/>
            <person name="Liimatainen K."/>
            <person name="Lipzen A."/>
            <person name="Lukacs Z."/>
            <person name="Mihaltcheva S."/>
            <person name="Morgado L.N."/>
            <person name="Niskanen T."/>
            <person name="Noordeloos M.E."/>
            <person name="Ohm R.A."/>
            <person name="Ortiz-Santana B."/>
            <person name="Ovrebo C."/>
            <person name="Racz N."/>
            <person name="Riley R."/>
            <person name="Savchenko A."/>
            <person name="Shiryaev A."/>
            <person name="Soop K."/>
            <person name="Spirin V."/>
            <person name="Szebenyi C."/>
            <person name="Tomsovsky M."/>
            <person name="Tulloss R.E."/>
            <person name="Uehling J."/>
            <person name="Grigoriev I.V."/>
            <person name="Vagvolgyi C."/>
            <person name="Papp T."/>
            <person name="Martin F.M."/>
            <person name="Miettinen O."/>
            <person name="Hibbett D.S."/>
            <person name="Nagy L.G."/>
        </authorList>
    </citation>
    <scope>NUCLEOTIDE SEQUENCE [LARGE SCALE GENOMIC DNA]</scope>
    <source>
        <strain evidence="2 3">CBS 962.96</strain>
    </source>
</reference>
<feature type="transmembrane region" description="Helical" evidence="1">
    <location>
        <begin position="280"/>
        <end position="302"/>
    </location>
</feature>
<gene>
    <name evidence="2" type="ORF">K435DRAFT_858709</name>
</gene>
<feature type="transmembrane region" description="Helical" evidence="1">
    <location>
        <begin position="122"/>
        <end position="144"/>
    </location>
</feature>
<feature type="transmembrane region" description="Helical" evidence="1">
    <location>
        <begin position="85"/>
        <end position="110"/>
    </location>
</feature>
<evidence type="ECO:0000313" key="3">
    <source>
        <dbReference type="Proteomes" id="UP000297245"/>
    </source>
</evidence>